<dbReference type="Proteomes" id="UP001162131">
    <property type="component" value="Unassembled WGS sequence"/>
</dbReference>
<reference evidence="1" key="1">
    <citation type="submission" date="2021-09" db="EMBL/GenBank/DDBJ databases">
        <authorList>
            <consortium name="AG Swart"/>
            <person name="Singh M."/>
            <person name="Singh A."/>
            <person name="Seah K."/>
            <person name="Emmerich C."/>
        </authorList>
    </citation>
    <scope>NUCLEOTIDE SEQUENCE</scope>
    <source>
        <strain evidence="1">ATCC30299</strain>
    </source>
</reference>
<sequence>MLLKQHKSEETDEESFASIISISNESSEDLLKVNQSYVEVSLYSVINFSHAEYQGHTEIIKRISPPIGKAHCSICLLF</sequence>
<name>A0AAU9JAL7_9CILI</name>
<keyword evidence="2" id="KW-1185">Reference proteome</keyword>
<dbReference type="EMBL" id="CAJZBQ010000021">
    <property type="protein sequence ID" value="CAG9318763.1"/>
    <property type="molecule type" value="Genomic_DNA"/>
</dbReference>
<accession>A0AAU9JAL7</accession>
<evidence type="ECO:0000313" key="2">
    <source>
        <dbReference type="Proteomes" id="UP001162131"/>
    </source>
</evidence>
<protein>
    <submittedName>
        <fullName evidence="1">Uncharacterized protein</fullName>
    </submittedName>
</protein>
<proteinExistence type="predicted"/>
<organism evidence="1 2">
    <name type="scientific">Blepharisma stoltei</name>
    <dbReference type="NCBI Taxonomy" id="1481888"/>
    <lineage>
        <taxon>Eukaryota</taxon>
        <taxon>Sar</taxon>
        <taxon>Alveolata</taxon>
        <taxon>Ciliophora</taxon>
        <taxon>Postciliodesmatophora</taxon>
        <taxon>Heterotrichea</taxon>
        <taxon>Heterotrichida</taxon>
        <taxon>Blepharismidae</taxon>
        <taxon>Blepharisma</taxon>
    </lineage>
</organism>
<evidence type="ECO:0000313" key="1">
    <source>
        <dbReference type="EMBL" id="CAG9318763.1"/>
    </source>
</evidence>
<comment type="caution">
    <text evidence="1">The sequence shown here is derived from an EMBL/GenBank/DDBJ whole genome shotgun (WGS) entry which is preliminary data.</text>
</comment>
<gene>
    <name evidence="1" type="ORF">BSTOLATCC_MIC22130</name>
</gene>
<dbReference type="AlphaFoldDB" id="A0AAU9JAL7"/>